<dbReference type="AlphaFoldDB" id="A0A8H7WII8"/>
<evidence type="ECO:0000313" key="2">
    <source>
        <dbReference type="EMBL" id="KAG4425485.1"/>
    </source>
</evidence>
<keyword evidence="1" id="KW-0732">Signal</keyword>
<accession>A0A8H7WII8</accession>
<dbReference type="EMBL" id="JAFJYH010000010">
    <property type="protein sequence ID" value="KAG4425485.1"/>
    <property type="molecule type" value="Genomic_DNA"/>
</dbReference>
<gene>
    <name evidence="2" type="ORF">IFR04_001404</name>
</gene>
<protein>
    <submittedName>
        <fullName evidence="2">Uncharacterized protein</fullName>
    </submittedName>
</protein>
<keyword evidence="3" id="KW-1185">Reference proteome</keyword>
<name>A0A8H7WII8_9HELO</name>
<comment type="caution">
    <text evidence="2">The sequence shown here is derived from an EMBL/GenBank/DDBJ whole genome shotgun (WGS) entry which is preliminary data.</text>
</comment>
<dbReference type="OrthoDB" id="3466524at2759"/>
<proteinExistence type="predicted"/>
<dbReference type="Proteomes" id="UP000664132">
    <property type="component" value="Unassembled WGS sequence"/>
</dbReference>
<sequence length="347" mass="38794">MFQNTFFAFTLLALYLLSFEVTSTIASITARPKAIHRSPGGALLPYPSVPMLYNGTINGSSVVMRGSLGGIDEQLGLEYPAMDNTKDETRNEVENAVVPRSKADCNCIPVFQGPKDLRMKCSNIANYAQDILDKCYVKKGRTGVEDYAGGQNWDTDRFNWTGIVNGAEVNITDDFHHIFTHLGLECPQIPTNDIYLSGTTATSNIEYTDSGEVESALMSRETSGKVTSQRCTELIRFTGYGLTEENAVADHLYSVRGWDWQRAYVWALNVIIYNLSVVPGVCKIKAHICKRMHCYYGSSVYVCNDSDREVRPDCNYLGSFVQDIINLCTIDRHNPKIARAGRREFSH</sequence>
<evidence type="ECO:0000313" key="3">
    <source>
        <dbReference type="Proteomes" id="UP000664132"/>
    </source>
</evidence>
<reference evidence="2" key="1">
    <citation type="submission" date="2021-02" db="EMBL/GenBank/DDBJ databases">
        <title>Genome sequence Cadophora malorum strain M34.</title>
        <authorList>
            <person name="Stefanovic E."/>
            <person name="Vu D."/>
            <person name="Scully C."/>
            <person name="Dijksterhuis J."/>
            <person name="Roader J."/>
            <person name="Houbraken J."/>
        </authorList>
    </citation>
    <scope>NUCLEOTIDE SEQUENCE</scope>
    <source>
        <strain evidence="2">M34</strain>
    </source>
</reference>
<feature type="chain" id="PRO_5034778037" evidence="1">
    <location>
        <begin position="27"/>
        <end position="347"/>
    </location>
</feature>
<organism evidence="2 3">
    <name type="scientific">Cadophora malorum</name>
    <dbReference type="NCBI Taxonomy" id="108018"/>
    <lineage>
        <taxon>Eukaryota</taxon>
        <taxon>Fungi</taxon>
        <taxon>Dikarya</taxon>
        <taxon>Ascomycota</taxon>
        <taxon>Pezizomycotina</taxon>
        <taxon>Leotiomycetes</taxon>
        <taxon>Helotiales</taxon>
        <taxon>Ploettnerulaceae</taxon>
        <taxon>Cadophora</taxon>
    </lineage>
</organism>
<feature type="signal peptide" evidence="1">
    <location>
        <begin position="1"/>
        <end position="26"/>
    </location>
</feature>
<evidence type="ECO:0000256" key="1">
    <source>
        <dbReference type="SAM" id="SignalP"/>
    </source>
</evidence>